<protein>
    <submittedName>
        <fullName evidence="1">Uncharacterized protein</fullName>
    </submittedName>
</protein>
<comment type="caution">
    <text evidence="1">The sequence shown here is derived from an EMBL/GenBank/DDBJ whole genome shotgun (WGS) entry which is preliminary data.</text>
</comment>
<dbReference type="AlphaFoldDB" id="A0A3M7SLX0"/>
<organism evidence="1 2">
    <name type="scientific">Brachionus plicatilis</name>
    <name type="common">Marine rotifer</name>
    <name type="synonym">Brachionus muelleri</name>
    <dbReference type="NCBI Taxonomy" id="10195"/>
    <lineage>
        <taxon>Eukaryota</taxon>
        <taxon>Metazoa</taxon>
        <taxon>Spiralia</taxon>
        <taxon>Gnathifera</taxon>
        <taxon>Rotifera</taxon>
        <taxon>Eurotatoria</taxon>
        <taxon>Monogononta</taxon>
        <taxon>Pseudotrocha</taxon>
        <taxon>Ploima</taxon>
        <taxon>Brachionidae</taxon>
        <taxon>Brachionus</taxon>
    </lineage>
</organism>
<dbReference type="Proteomes" id="UP000276133">
    <property type="component" value="Unassembled WGS sequence"/>
</dbReference>
<gene>
    <name evidence="1" type="ORF">BpHYR1_045401</name>
</gene>
<sequence>MTKIVGETLTFHHADKALDAGIYKWTIVWHIVHIRKYTFACLFLGATIKLQALNYSFSSYDSIIDN</sequence>
<keyword evidence="2" id="KW-1185">Reference proteome</keyword>
<name>A0A3M7SLX0_BRAPC</name>
<evidence type="ECO:0000313" key="1">
    <source>
        <dbReference type="EMBL" id="RNA36607.1"/>
    </source>
</evidence>
<dbReference type="EMBL" id="REGN01001159">
    <property type="protein sequence ID" value="RNA36607.1"/>
    <property type="molecule type" value="Genomic_DNA"/>
</dbReference>
<evidence type="ECO:0000313" key="2">
    <source>
        <dbReference type="Proteomes" id="UP000276133"/>
    </source>
</evidence>
<accession>A0A3M7SLX0</accession>
<proteinExistence type="predicted"/>
<reference evidence="1 2" key="1">
    <citation type="journal article" date="2018" name="Sci. Rep.">
        <title>Genomic signatures of local adaptation to the degree of environmental predictability in rotifers.</title>
        <authorList>
            <person name="Franch-Gras L."/>
            <person name="Hahn C."/>
            <person name="Garcia-Roger E.M."/>
            <person name="Carmona M.J."/>
            <person name="Serra M."/>
            <person name="Gomez A."/>
        </authorList>
    </citation>
    <scope>NUCLEOTIDE SEQUENCE [LARGE SCALE GENOMIC DNA]</scope>
    <source>
        <strain evidence="1">HYR1</strain>
    </source>
</reference>